<sequence>MTKRPTCPPGASFSRFSFSTLSISTPGMLRNARVRPWGGNEEL</sequence>
<proteinExistence type="predicted"/>
<name>A0A8S4EW80_PLUXY</name>
<dbReference type="AlphaFoldDB" id="A0A8S4EW80"/>
<accession>A0A8S4EW80</accession>
<gene>
    <name evidence="1" type="ORF">PLXY2_LOCUS6984</name>
</gene>
<dbReference type="Proteomes" id="UP000653454">
    <property type="component" value="Unassembled WGS sequence"/>
</dbReference>
<comment type="caution">
    <text evidence="1">The sequence shown here is derived from an EMBL/GenBank/DDBJ whole genome shotgun (WGS) entry which is preliminary data.</text>
</comment>
<evidence type="ECO:0000313" key="2">
    <source>
        <dbReference type="Proteomes" id="UP000653454"/>
    </source>
</evidence>
<dbReference type="EMBL" id="CAJHNJ030000023">
    <property type="protein sequence ID" value="CAG9119999.1"/>
    <property type="molecule type" value="Genomic_DNA"/>
</dbReference>
<evidence type="ECO:0000313" key="1">
    <source>
        <dbReference type="EMBL" id="CAG9119999.1"/>
    </source>
</evidence>
<protein>
    <submittedName>
        <fullName evidence="1">(diamondback moth) hypothetical protein</fullName>
    </submittedName>
</protein>
<reference evidence="1" key="1">
    <citation type="submission" date="2020-11" db="EMBL/GenBank/DDBJ databases">
        <authorList>
            <person name="Whiteford S."/>
        </authorList>
    </citation>
    <scope>NUCLEOTIDE SEQUENCE</scope>
</reference>
<keyword evidence="2" id="KW-1185">Reference proteome</keyword>
<organism evidence="1 2">
    <name type="scientific">Plutella xylostella</name>
    <name type="common">Diamondback moth</name>
    <name type="synonym">Plutella maculipennis</name>
    <dbReference type="NCBI Taxonomy" id="51655"/>
    <lineage>
        <taxon>Eukaryota</taxon>
        <taxon>Metazoa</taxon>
        <taxon>Ecdysozoa</taxon>
        <taxon>Arthropoda</taxon>
        <taxon>Hexapoda</taxon>
        <taxon>Insecta</taxon>
        <taxon>Pterygota</taxon>
        <taxon>Neoptera</taxon>
        <taxon>Endopterygota</taxon>
        <taxon>Lepidoptera</taxon>
        <taxon>Glossata</taxon>
        <taxon>Ditrysia</taxon>
        <taxon>Yponomeutoidea</taxon>
        <taxon>Plutellidae</taxon>
        <taxon>Plutella</taxon>
    </lineage>
</organism>